<dbReference type="InterPro" id="IPR013783">
    <property type="entry name" value="Ig-like_fold"/>
</dbReference>
<feature type="domain" description="Sporulation stage II protein D amidase enhancer LytB N-terminal" evidence="2">
    <location>
        <begin position="419"/>
        <end position="510"/>
    </location>
</feature>
<dbReference type="Pfam" id="PF08486">
    <property type="entry name" value="SpoIID"/>
    <property type="match status" value="1"/>
</dbReference>
<proteinExistence type="predicted"/>
<protein>
    <submittedName>
        <fullName evidence="3">Curculin domain protein (Mannose-binding) lectin</fullName>
    </submittedName>
</protein>
<sequence>MAHAAPVKGYEALQVTVSGRGTIAMRPGEQKTMTIGFQNIGTTTWANNGSGFVSVYTQDPKYRTSVFQDVSWLKADQPARLTESQVKPGEVGHIEFRLHAPSQLGTYRETFQLASEDTAWIPGGKISFSLQVINTISETSNQNTSKTTSTDGYLASILLKSAKTIKTEPGKVVSYTTGIKNAGTKNWGTRTVRTPDVAIATSTSNYRYTSWVNDTTLVAKADAFVTPGQMDLISFQFRAPSKKGKYTVQFVFAADNVPVPGGEIDIPVEVTSDAPDVKDQPVTTKETKKKKTKEQKQEESAVQIEEPTIRVGVLIVDEETENKVRVTCEDNFDVQDGEGHLLAEMNTGKEVEAYYKDGKYFYNRGKGVETSSFYLRFVPKEKNAVCTVTNFDRRVTRNAGYADNTFRNILELRYNKAKDRVWLINELPMEMYLRGLAETSNISHINFQKALITAARTYAFYHWQRATKHADEYFHVDAYADQVYKGYGQEERTPNLTRAVEESKGTIVTYDGKTAITPYFSRSDGRTRSWNEVWYGDVKWLQSVPTPCDEGKTLWGHGVGMSASQALCMANQGKDWKDILTYFYTDIDLQKWW</sequence>
<evidence type="ECO:0000256" key="1">
    <source>
        <dbReference type="SAM" id="MobiDB-lite"/>
    </source>
</evidence>
<dbReference type="Gene3D" id="2.60.40.10">
    <property type="entry name" value="Immunoglobulins"/>
    <property type="match status" value="2"/>
</dbReference>
<accession>A0A0G0V9R5</accession>
<name>A0A0G0V9R5_9BACT</name>
<feature type="region of interest" description="Disordered" evidence="1">
    <location>
        <begin position="274"/>
        <end position="301"/>
    </location>
</feature>
<dbReference type="InterPro" id="IPR013693">
    <property type="entry name" value="SpoIID/LytB_N"/>
</dbReference>
<keyword evidence="3" id="KW-0430">Lectin</keyword>
<evidence type="ECO:0000313" key="3">
    <source>
        <dbReference type="EMBL" id="KKR97758.1"/>
    </source>
</evidence>
<evidence type="ECO:0000259" key="2">
    <source>
        <dbReference type="Pfam" id="PF08486"/>
    </source>
</evidence>
<dbReference type="Proteomes" id="UP000034746">
    <property type="component" value="Unassembled WGS sequence"/>
</dbReference>
<comment type="caution">
    <text evidence="3">The sequence shown here is derived from an EMBL/GenBank/DDBJ whole genome shotgun (WGS) entry which is preliminary data.</text>
</comment>
<evidence type="ECO:0000313" key="4">
    <source>
        <dbReference type="Proteomes" id="UP000034746"/>
    </source>
</evidence>
<dbReference type="AlphaFoldDB" id="A0A0G0V9R5"/>
<dbReference type="GO" id="GO:0030246">
    <property type="term" value="F:carbohydrate binding"/>
    <property type="evidence" value="ECO:0007669"/>
    <property type="project" value="UniProtKB-KW"/>
</dbReference>
<gene>
    <name evidence="3" type="ORF">UU48_C0009G0030</name>
</gene>
<organism evidence="3 4">
    <name type="scientific">Candidatus Uhrbacteria bacterium GW2011_GWF2_41_16</name>
    <dbReference type="NCBI Taxonomy" id="1618997"/>
    <lineage>
        <taxon>Bacteria</taxon>
        <taxon>Candidatus Uhriibacteriota</taxon>
    </lineage>
</organism>
<reference evidence="3 4" key="1">
    <citation type="journal article" date="2015" name="Nature">
        <title>rRNA introns, odd ribosomes, and small enigmatic genomes across a large radiation of phyla.</title>
        <authorList>
            <person name="Brown C.T."/>
            <person name="Hug L.A."/>
            <person name="Thomas B.C."/>
            <person name="Sharon I."/>
            <person name="Castelle C.J."/>
            <person name="Singh A."/>
            <person name="Wilkins M.J."/>
            <person name="Williams K.H."/>
            <person name="Banfield J.F."/>
        </authorList>
    </citation>
    <scope>NUCLEOTIDE SEQUENCE [LARGE SCALE GENOMIC DNA]</scope>
</reference>
<dbReference type="EMBL" id="LCAU01000009">
    <property type="protein sequence ID" value="KKR97758.1"/>
    <property type="molecule type" value="Genomic_DNA"/>
</dbReference>